<organism evidence="2 3">
    <name type="scientific">Plantactinospora endophytica</name>
    <dbReference type="NCBI Taxonomy" id="673535"/>
    <lineage>
        <taxon>Bacteria</taxon>
        <taxon>Bacillati</taxon>
        <taxon>Actinomycetota</taxon>
        <taxon>Actinomycetes</taxon>
        <taxon>Micromonosporales</taxon>
        <taxon>Micromonosporaceae</taxon>
        <taxon>Plantactinospora</taxon>
    </lineage>
</organism>
<evidence type="ECO:0000313" key="3">
    <source>
        <dbReference type="Proteomes" id="UP000646749"/>
    </source>
</evidence>
<dbReference type="EMBL" id="BONW01000031">
    <property type="protein sequence ID" value="GIG90926.1"/>
    <property type="molecule type" value="Genomic_DNA"/>
</dbReference>
<proteinExistence type="predicted"/>
<dbReference type="InterPro" id="IPR040788">
    <property type="entry name" value="HEPN_MAE_28990"/>
</dbReference>
<comment type="caution">
    <text evidence="2">The sequence shown here is derived from an EMBL/GenBank/DDBJ whole genome shotgun (WGS) entry which is preliminary data.</text>
</comment>
<dbReference type="Proteomes" id="UP000646749">
    <property type="component" value="Unassembled WGS sequence"/>
</dbReference>
<evidence type="ECO:0000313" key="2">
    <source>
        <dbReference type="EMBL" id="GIG90926.1"/>
    </source>
</evidence>
<accession>A0ABQ4E874</accession>
<keyword evidence="3" id="KW-1185">Reference proteome</keyword>
<reference evidence="2 3" key="1">
    <citation type="submission" date="2021-01" db="EMBL/GenBank/DDBJ databases">
        <title>Whole genome shotgun sequence of Plantactinospora endophytica NBRC 110450.</title>
        <authorList>
            <person name="Komaki H."/>
            <person name="Tamura T."/>
        </authorList>
    </citation>
    <scope>NUCLEOTIDE SEQUENCE [LARGE SCALE GENOMIC DNA]</scope>
    <source>
        <strain evidence="2 3">NBRC 110450</strain>
    </source>
</reference>
<evidence type="ECO:0000259" key="1">
    <source>
        <dbReference type="Pfam" id="PF18737"/>
    </source>
</evidence>
<gene>
    <name evidence="2" type="ORF">Pen02_58620</name>
</gene>
<dbReference type="Pfam" id="PF18737">
    <property type="entry name" value="HEPN_MAE_28990"/>
    <property type="match status" value="1"/>
</dbReference>
<protein>
    <recommendedName>
        <fullName evidence="1">MAE-28990/MAE-18760-like HEPN domain-containing protein</fullName>
    </recommendedName>
</protein>
<feature type="domain" description="MAE-28990/MAE-18760-like HEPN" evidence="1">
    <location>
        <begin position="1"/>
        <end position="163"/>
    </location>
</feature>
<sequence>MLYAHWEGFIKDASHAYMKHVTAQRLKVGDICLALRAVAVRGHVMANGSAKKSSAHARLLAALMSQQAEVFDRYPYACIDTESNLSSKVFREIIDTLGLRFLTAYELLSHRLDANLVNERNNIAHGRLSDPDFGETNQLVDEIWKKMNSFKHQLEDSAQRRLYLA</sequence>
<name>A0ABQ4E874_9ACTN</name>